<evidence type="ECO:0000256" key="1">
    <source>
        <dbReference type="ARBA" id="ARBA00009995"/>
    </source>
</evidence>
<organism evidence="2 3">
    <name type="scientific">Protea cynaroides</name>
    <dbReference type="NCBI Taxonomy" id="273540"/>
    <lineage>
        <taxon>Eukaryota</taxon>
        <taxon>Viridiplantae</taxon>
        <taxon>Streptophyta</taxon>
        <taxon>Embryophyta</taxon>
        <taxon>Tracheophyta</taxon>
        <taxon>Spermatophyta</taxon>
        <taxon>Magnoliopsida</taxon>
        <taxon>Proteales</taxon>
        <taxon>Proteaceae</taxon>
        <taxon>Protea</taxon>
    </lineage>
</organism>
<dbReference type="OrthoDB" id="5835829at2759"/>
<dbReference type="AlphaFoldDB" id="A0A9Q0KBW3"/>
<sequence>MASVEVEDKKPHAVCILYPAQGHMSSMLKVAKILHCKGFHISFVNTEFNHKRLVTSLQGFPHHLHGLPSSDDTDATQDIPALSQSTSSTCLVPFRNLLSKLNAANDIPPVTCIVSDSSMSFYSPFKLLSKLESLKYCSRRPAPAAFWLICTIPI</sequence>
<dbReference type="PANTHER" id="PTHR11926">
    <property type="entry name" value="GLUCOSYL/GLUCURONOSYL TRANSFERASES"/>
    <property type="match status" value="1"/>
</dbReference>
<accession>A0A9Q0KBW3</accession>
<protein>
    <submittedName>
        <fullName evidence="2">Uncharacterized protein</fullName>
    </submittedName>
</protein>
<dbReference type="GO" id="GO:0080044">
    <property type="term" value="F:quercetin 7-O-glucosyltransferase activity"/>
    <property type="evidence" value="ECO:0007669"/>
    <property type="project" value="TreeGrafter"/>
</dbReference>
<comment type="similarity">
    <text evidence="1">Belongs to the UDP-glycosyltransferase family.</text>
</comment>
<dbReference type="EMBL" id="JAMYWD010000007">
    <property type="protein sequence ID" value="KAJ4967594.1"/>
    <property type="molecule type" value="Genomic_DNA"/>
</dbReference>
<dbReference type="PANTHER" id="PTHR11926:SF1498">
    <property type="entry name" value="GLYCOSYLTRANSFERASE"/>
    <property type="match status" value="1"/>
</dbReference>
<dbReference type="Gene3D" id="3.40.50.2000">
    <property type="entry name" value="Glycogen Phosphorylase B"/>
    <property type="match status" value="1"/>
</dbReference>
<evidence type="ECO:0000313" key="2">
    <source>
        <dbReference type="EMBL" id="KAJ4967594.1"/>
    </source>
</evidence>
<dbReference type="GO" id="GO:0080043">
    <property type="term" value="F:quercetin 3-O-glucosyltransferase activity"/>
    <property type="evidence" value="ECO:0007669"/>
    <property type="project" value="TreeGrafter"/>
</dbReference>
<dbReference type="Proteomes" id="UP001141806">
    <property type="component" value="Unassembled WGS sequence"/>
</dbReference>
<name>A0A9Q0KBW3_9MAGN</name>
<evidence type="ECO:0000313" key="3">
    <source>
        <dbReference type="Proteomes" id="UP001141806"/>
    </source>
</evidence>
<keyword evidence="3" id="KW-1185">Reference proteome</keyword>
<gene>
    <name evidence="2" type="ORF">NE237_019443</name>
</gene>
<proteinExistence type="inferred from homology"/>
<comment type="caution">
    <text evidence="2">The sequence shown here is derived from an EMBL/GenBank/DDBJ whole genome shotgun (WGS) entry which is preliminary data.</text>
</comment>
<dbReference type="SUPFAM" id="SSF53756">
    <property type="entry name" value="UDP-Glycosyltransferase/glycogen phosphorylase"/>
    <property type="match status" value="1"/>
</dbReference>
<reference evidence="2" key="1">
    <citation type="journal article" date="2023" name="Plant J.">
        <title>The genome of the king protea, Protea cynaroides.</title>
        <authorList>
            <person name="Chang J."/>
            <person name="Duong T.A."/>
            <person name="Schoeman C."/>
            <person name="Ma X."/>
            <person name="Roodt D."/>
            <person name="Barker N."/>
            <person name="Li Z."/>
            <person name="Van de Peer Y."/>
            <person name="Mizrachi E."/>
        </authorList>
    </citation>
    <scope>NUCLEOTIDE SEQUENCE</scope>
    <source>
        <tissue evidence="2">Young leaves</tissue>
    </source>
</reference>